<dbReference type="InterPro" id="IPR017926">
    <property type="entry name" value="GATASE"/>
</dbReference>
<sequence>MSSPKILVVDNFDSFVFNLVNYLNELGATTTVIRNDELKTINFADFDGILISPGPGHPSEAAGTLDAIAYATTNSLPLLGICLGHQAIGEVFGGTVDRAPELLHGKVSHIHHSEDGIFKDIPQDYIATRYHSLAIKEDGFPAVLEITARSESGVIMGVRHKNLPIQGVQFHPESILTEHGHKLLQNWLDEVKK</sequence>
<dbReference type="AlphaFoldDB" id="A0A6J6GPP5"/>
<dbReference type="InterPro" id="IPR006221">
    <property type="entry name" value="TrpG/PapA_dom"/>
</dbReference>
<dbReference type="SUPFAM" id="SSF52317">
    <property type="entry name" value="Class I glutamine amidotransferase-like"/>
    <property type="match status" value="1"/>
</dbReference>
<dbReference type="InterPro" id="IPR050472">
    <property type="entry name" value="Anth_synth/Amidotransfase"/>
</dbReference>
<keyword evidence="1" id="KW-0315">Glutamine amidotransferase</keyword>
<proteinExistence type="predicted"/>
<dbReference type="CDD" id="cd01743">
    <property type="entry name" value="GATase1_Anthranilate_Synthase"/>
    <property type="match status" value="1"/>
</dbReference>
<dbReference type="PRINTS" id="PR00097">
    <property type="entry name" value="ANTSNTHASEII"/>
</dbReference>
<reference evidence="3" key="1">
    <citation type="submission" date="2020-05" db="EMBL/GenBank/DDBJ databases">
        <authorList>
            <person name="Chiriac C."/>
            <person name="Salcher M."/>
            <person name="Ghai R."/>
            <person name="Kavagutti S V."/>
        </authorList>
    </citation>
    <scope>NUCLEOTIDE SEQUENCE</scope>
</reference>
<dbReference type="NCBIfam" id="TIGR00566">
    <property type="entry name" value="trpG_papA"/>
    <property type="match status" value="1"/>
</dbReference>
<protein>
    <submittedName>
        <fullName evidence="3">Unannotated protein</fullName>
    </submittedName>
</protein>
<dbReference type="GO" id="GO:0000162">
    <property type="term" value="P:L-tryptophan biosynthetic process"/>
    <property type="evidence" value="ECO:0007669"/>
    <property type="project" value="TreeGrafter"/>
</dbReference>
<dbReference type="PRINTS" id="PR00096">
    <property type="entry name" value="GATASE"/>
</dbReference>
<dbReference type="EMBL" id="CAEZUQ010000024">
    <property type="protein sequence ID" value="CAB4603322.1"/>
    <property type="molecule type" value="Genomic_DNA"/>
</dbReference>
<dbReference type="FunFam" id="3.40.50.880:FF:000003">
    <property type="entry name" value="Anthranilate synthase component II"/>
    <property type="match status" value="1"/>
</dbReference>
<dbReference type="Gene3D" id="3.40.50.880">
    <property type="match status" value="1"/>
</dbReference>
<dbReference type="PANTHER" id="PTHR43418">
    <property type="entry name" value="MULTIFUNCTIONAL TRYPTOPHAN BIOSYNTHESIS PROTEIN-RELATED"/>
    <property type="match status" value="1"/>
</dbReference>
<evidence type="ECO:0000259" key="2">
    <source>
        <dbReference type="Pfam" id="PF00117"/>
    </source>
</evidence>
<dbReference type="PANTHER" id="PTHR43418:SF4">
    <property type="entry name" value="MULTIFUNCTIONAL TRYPTOPHAN BIOSYNTHESIS PROTEIN"/>
    <property type="match status" value="1"/>
</dbReference>
<dbReference type="PROSITE" id="PS51273">
    <property type="entry name" value="GATASE_TYPE_1"/>
    <property type="match status" value="1"/>
</dbReference>
<feature type="domain" description="Glutamine amidotransferase" evidence="2">
    <location>
        <begin position="7"/>
        <end position="189"/>
    </location>
</feature>
<gene>
    <name evidence="3" type="ORF">UFOPK1842_00323</name>
</gene>
<dbReference type="InterPro" id="IPR029062">
    <property type="entry name" value="Class_I_gatase-like"/>
</dbReference>
<dbReference type="Pfam" id="PF00117">
    <property type="entry name" value="GATase"/>
    <property type="match status" value="1"/>
</dbReference>
<evidence type="ECO:0000256" key="1">
    <source>
        <dbReference type="ARBA" id="ARBA00022962"/>
    </source>
</evidence>
<dbReference type="GO" id="GO:0005829">
    <property type="term" value="C:cytosol"/>
    <property type="evidence" value="ECO:0007669"/>
    <property type="project" value="TreeGrafter"/>
</dbReference>
<dbReference type="PRINTS" id="PR00099">
    <property type="entry name" value="CPSGATASE"/>
</dbReference>
<dbReference type="GO" id="GO:0004049">
    <property type="term" value="F:anthranilate synthase activity"/>
    <property type="evidence" value="ECO:0007669"/>
    <property type="project" value="TreeGrafter"/>
</dbReference>
<organism evidence="3">
    <name type="scientific">freshwater metagenome</name>
    <dbReference type="NCBI Taxonomy" id="449393"/>
    <lineage>
        <taxon>unclassified sequences</taxon>
        <taxon>metagenomes</taxon>
        <taxon>ecological metagenomes</taxon>
    </lineage>
</organism>
<name>A0A6J6GPP5_9ZZZZ</name>
<accession>A0A6J6GPP5</accession>
<evidence type="ECO:0000313" key="3">
    <source>
        <dbReference type="EMBL" id="CAB4603322.1"/>
    </source>
</evidence>